<protein>
    <submittedName>
        <fullName evidence="2">Uncharacterized protein</fullName>
    </submittedName>
</protein>
<feature type="region of interest" description="Disordered" evidence="1">
    <location>
        <begin position="1"/>
        <end position="25"/>
    </location>
</feature>
<feature type="region of interest" description="Disordered" evidence="1">
    <location>
        <begin position="31"/>
        <end position="50"/>
    </location>
</feature>
<accession>N6X446</accession>
<proteinExistence type="predicted"/>
<dbReference type="PATRIC" id="fig|888050.3.peg.990"/>
<dbReference type="HOGENOM" id="CLU_2598107_0_0_11"/>
<name>N6X446_9ACTO</name>
<dbReference type="AlphaFoldDB" id="N6X446"/>
<sequence>MPEGKGVGNGAAQVEGQRMKASGRGLLRWNARRGRRRERGSVDGIANGVSPVGLSASGRGLLKWKGAGEGIGKETMKVK</sequence>
<dbReference type="EMBL" id="AQHZ01000016">
    <property type="protein sequence ID" value="ENO18182.1"/>
    <property type="molecule type" value="Genomic_DNA"/>
</dbReference>
<organism evidence="2 3">
    <name type="scientific">Schaalia cardiffensis F0333</name>
    <dbReference type="NCBI Taxonomy" id="888050"/>
    <lineage>
        <taxon>Bacteria</taxon>
        <taxon>Bacillati</taxon>
        <taxon>Actinomycetota</taxon>
        <taxon>Actinomycetes</taxon>
        <taxon>Actinomycetales</taxon>
        <taxon>Actinomycetaceae</taxon>
        <taxon>Schaalia</taxon>
    </lineage>
</organism>
<evidence type="ECO:0000313" key="2">
    <source>
        <dbReference type="EMBL" id="ENO18182.1"/>
    </source>
</evidence>
<evidence type="ECO:0000313" key="3">
    <source>
        <dbReference type="Proteomes" id="UP000013015"/>
    </source>
</evidence>
<keyword evidence="3" id="KW-1185">Reference proteome</keyword>
<comment type="caution">
    <text evidence="2">The sequence shown here is derived from an EMBL/GenBank/DDBJ whole genome shotgun (WGS) entry which is preliminary data.</text>
</comment>
<dbReference type="Proteomes" id="UP000013015">
    <property type="component" value="Unassembled WGS sequence"/>
</dbReference>
<reference evidence="2 3" key="1">
    <citation type="submission" date="2013-03" db="EMBL/GenBank/DDBJ databases">
        <title>Reference genome for the Human Microbiome Project.</title>
        <authorList>
            <person name="Aqrawi P."/>
            <person name="Ayvaz T."/>
            <person name="Bess C."/>
            <person name="Blankenburg K."/>
            <person name="Coyle M."/>
            <person name="Deng J."/>
            <person name="Forbes L."/>
            <person name="Fowler G."/>
            <person name="Francisco L."/>
            <person name="Fu Q."/>
            <person name="Gibbs R."/>
            <person name="Gross S."/>
            <person name="Gubbala S."/>
            <person name="Hale W."/>
            <person name="Hemphill L."/>
            <person name="Highlander S."/>
            <person name="Hirani K."/>
            <person name="Jackson L."/>
            <person name="Jakkamsetti A."/>
            <person name="Javaid M."/>
            <person name="Jayaseelan J.C."/>
            <person name="Jiang H."/>
            <person name="Joshi V."/>
            <person name="Korchina V."/>
            <person name="Kovar C."/>
            <person name="Lara F."/>
            <person name="Lee S."/>
            <person name="Liu Y."/>
            <person name="Mata R."/>
            <person name="Mathew T."/>
            <person name="Munidasa M."/>
            <person name="Muzny D."/>
            <person name="Nazareth L."/>
            <person name="Ngo R."/>
            <person name="Nguyen L."/>
            <person name="Nguyen N."/>
            <person name="Okwuonu G."/>
            <person name="Ongeri F."/>
            <person name="Palculict T."/>
            <person name="Patil S."/>
            <person name="Petrosino J."/>
            <person name="Pham C."/>
            <person name="Pham P."/>
            <person name="Pu L.-L."/>
            <person name="Qin X."/>
            <person name="Qu J."/>
            <person name="Reid J."/>
            <person name="Ross M."/>
            <person name="Ruth R."/>
            <person name="Saada N."/>
            <person name="San Lucas F."/>
            <person name="Santibanez J."/>
            <person name="Shang Y."/>
            <person name="Simmons D."/>
            <person name="Song X.-Z."/>
            <person name="Tang L.-Y."/>
            <person name="Thornton R."/>
            <person name="Warren J."/>
            <person name="Weissenberger G."/>
            <person name="Wilczek-Boney K."/>
            <person name="Worley K."/>
            <person name="Youmans B."/>
            <person name="Zhang J."/>
            <person name="Zhang L."/>
            <person name="Zhao Z."/>
            <person name="Zhou C."/>
            <person name="Zhu D."/>
            <person name="Zhu Y."/>
        </authorList>
    </citation>
    <scope>NUCLEOTIDE SEQUENCE [LARGE SCALE GENOMIC DNA]</scope>
    <source>
        <strain evidence="2 3">F0333</strain>
    </source>
</reference>
<gene>
    <name evidence="2" type="ORF">HMPREF9004_1043</name>
</gene>
<evidence type="ECO:0000256" key="1">
    <source>
        <dbReference type="SAM" id="MobiDB-lite"/>
    </source>
</evidence>